<evidence type="ECO:0000259" key="10">
    <source>
        <dbReference type="Pfam" id="PF12621"/>
    </source>
</evidence>
<feature type="transmembrane region" description="Helical" evidence="8">
    <location>
        <begin position="148"/>
        <end position="166"/>
    </location>
</feature>
<comment type="subcellular location">
    <subcellularLocation>
        <location evidence="1">Membrane</location>
        <topology evidence="1">Multi-pass membrane protein</topology>
    </subcellularLocation>
</comment>
<dbReference type="Proteomes" id="UP001218188">
    <property type="component" value="Unassembled WGS sequence"/>
</dbReference>
<dbReference type="InterPro" id="IPR027815">
    <property type="entry name" value="CSC1/OSCA1-like_cyt"/>
</dbReference>
<feature type="transmembrane region" description="Helical" evidence="8">
    <location>
        <begin position="100"/>
        <end position="128"/>
    </location>
</feature>
<dbReference type="Pfam" id="PF02714">
    <property type="entry name" value="RSN1_7TM"/>
    <property type="match status" value="1"/>
</dbReference>
<dbReference type="InterPro" id="IPR032880">
    <property type="entry name" value="CSC1/OSCA1-like_N"/>
</dbReference>
<evidence type="ECO:0000256" key="1">
    <source>
        <dbReference type="ARBA" id="ARBA00004141"/>
    </source>
</evidence>
<proteinExistence type="inferred from homology"/>
<dbReference type="EMBL" id="JARJCM010000004">
    <property type="protein sequence ID" value="KAJ7045820.1"/>
    <property type="molecule type" value="Genomic_DNA"/>
</dbReference>
<feature type="transmembrane region" description="Helical" evidence="8">
    <location>
        <begin position="18"/>
        <end position="39"/>
    </location>
</feature>
<feature type="domain" description="CSC1/OSCA1-like cytosolic" evidence="12">
    <location>
        <begin position="192"/>
        <end position="395"/>
    </location>
</feature>
<feature type="transmembrane region" description="Helical" evidence="8">
    <location>
        <begin position="547"/>
        <end position="575"/>
    </location>
</feature>
<feature type="transmembrane region" description="Helical" evidence="8">
    <location>
        <begin position="658"/>
        <end position="683"/>
    </location>
</feature>
<evidence type="ECO:0000256" key="2">
    <source>
        <dbReference type="ARBA" id="ARBA00007779"/>
    </source>
</evidence>
<dbReference type="GO" id="GO:0005227">
    <property type="term" value="F:calcium-activated cation channel activity"/>
    <property type="evidence" value="ECO:0007669"/>
    <property type="project" value="InterPro"/>
</dbReference>
<dbReference type="InterPro" id="IPR003864">
    <property type="entry name" value="CSC1/OSCA1-like_7TM"/>
</dbReference>
<feature type="transmembrane region" description="Helical" evidence="8">
    <location>
        <begin position="689"/>
        <end position="713"/>
    </location>
</feature>
<evidence type="ECO:0000259" key="12">
    <source>
        <dbReference type="Pfam" id="PF14703"/>
    </source>
</evidence>
<keyword evidence="3" id="KW-0813">Transport</keyword>
<accession>A0AAD6TIY9</accession>
<comment type="caution">
    <text evidence="13">The sequence shown here is derived from an EMBL/GenBank/DDBJ whole genome shotgun (WGS) entry which is preliminary data.</text>
</comment>
<gene>
    <name evidence="13" type="ORF">C8F04DRAFT_1066289</name>
</gene>
<feature type="transmembrane region" description="Helical" evidence="8">
    <location>
        <begin position="411"/>
        <end position="431"/>
    </location>
</feature>
<keyword evidence="6 8" id="KW-0472">Membrane</keyword>
<evidence type="ECO:0000256" key="4">
    <source>
        <dbReference type="ARBA" id="ARBA00022692"/>
    </source>
</evidence>
<feature type="domain" description="CSC1/OSCA1-like 7TM region" evidence="9">
    <location>
        <begin position="408"/>
        <end position="681"/>
    </location>
</feature>
<dbReference type="InterPro" id="IPR022257">
    <property type="entry name" value="PHM7_ext"/>
</dbReference>
<evidence type="ECO:0000313" key="13">
    <source>
        <dbReference type="EMBL" id="KAJ7045820.1"/>
    </source>
</evidence>
<evidence type="ECO:0000256" key="7">
    <source>
        <dbReference type="SAM" id="MobiDB-lite"/>
    </source>
</evidence>
<evidence type="ECO:0000259" key="11">
    <source>
        <dbReference type="Pfam" id="PF13967"/>
    </source>
</evidence>
<evidence type="ECO:0000256" key="8">
    <source>
        <dbReference type="SAM" id="Phobius"/>
    </source>
</evidence>
<dbReference type="PANTHER" id="PTHR13018:SF143">
    <property type="entry name" value="CSC1_OSCA1-LIKE 7TM REGION DOMAIN-CONTAINING PROTEIN"/>
    <property type="match status" value="1"/>
</dbReference>
<feature type="region of interest" description="Disordered" evidence="7">
    <location>
        <begin position="857"/>
        <end position="923"/>
    </location>
</feature>
<dbReference type="Pfam" id="PF12621">
    <property type="entry name" value="PHM7_ext"/>
    <property type="match status" value="1"/>
</dbReference>
<evidence type="ECO:0000256" key="3">
    <source>
        <dbReference type="ARBA" id="ARBA00022448"/>
    </source>
</evidence>
<feature type="transmembrane region" description="Helical" evidence="8">
    <location>
        <begin position="461"/>
        <end position="481"/>
    </location>
</feature>
<dbReference type="Pfam" id="PF14703">
    <property type="entry name" value="PHM7_cyt"/>
    <property type="match status" value="1"/>
</dbReference>
<dbReference type="InterPro" id="IPR045122">
    <property type="entry name" value="Csc1-like"/>
</dbReference>
<evidence type="ECO:0000259" key="9">
    <source>
        <dbReference type="Pfam" id="PF02714"/>
    </source>
</evidence>
<protein>
    <submittedName>
        <fullName evidence="13">DUF221 family protein</fullName>
    </submittedName>
</protein>
<dbReference type="GO" id="GO:0005886">
    <property type="term" value="C:plasma membrane"/>
    <property type="evidence" value="ECO:0007669"/>
    <property type="project" value="TreeGrafter"/>
</dbReference>
<dbReference type="AlphaFoldDB" id="A0AAD6TIY9"/>
<feature type="transmembrane region" description="Helical" evidence="8">
    <location>
        <begin position="625"/>
        <end position="646"/>
    </location>
</feature>
<feature type="compositionally biased region" description="Acidic residues" evidence="7">
    <location>
        <begin position="902"/>
        <end position="916"/>
    </location>
</feature>
<keyword evidence="5 8" id="KW-1133">Transmembrane helix</keyword>
<feature type="transmembrane region" description="Helical" evidence="8">
    <location>
        <begin position="502"/>
        <end position="527"/>
    </location>
</feature>
<name>A0AAD6TIY9_9AGAR</name>
<keyword evidence="4 8" id="KW-0812">Transmembrane</keyword>
<sequence>MSVTASQAQDNSRSTQTFVTSLVANGGLLAVEVAAFVILKNRLGRIYSPRTFLPPPAKRAQELPKGFWRWFPALMVEDAKDIISKNGLDAYMFLRFLKMLIWIFFVFTVSTFLVIIPVDIVGVTGGSAVGLDRVTWSNIVSKGDQKRFSAHIIMIYFLTFFVLFMIRREMFHFLDVRHKFLISKSHSRLAQARTVLITNVPDELANEHDLRLFASFVPGGIDRVWMYRDTKLLNKLFERRQSACSKLEAAEAKVLKHATDAWRVKELAHRKMHKKKKRDEESGDMPLELPIPSQELFDELVPVDVRPTHRIGFLGLFGRKVETIPWCTEEIAKLNHDIGEARKHIVKGKFLGSVFIRCNLQLGAHVLAQCVSYHRPLAMKDKWMETSPKDIVWENLDDGALEMTGRYVTSWLATFGLIVAWGFPVAFIGTLSKIGSLCSTVHWLNWVCTAPNPIPGIIQGILPPVLLAILFLLLPLVLRGLAWYECIPRYSLISLSVYRRYFLFLLVHGFLIVTLSSSITTLVRNIIDNPTKTVQTLAAELPSASVFFLTYMVTQGLAGAGGALAQLFPIVLHYIRKWFLGRTPRQAFGVTFKMPSEDFGLILPRLSLLAVIGFAYSVLNPVINLFAFFSYFMFYLAYKFLLTQVLDQPDERETGGMYFPLAVSNLFVGLYIEQICLACLFFLKASEAPASSVAEGVLMLFLIVITAAAQIMLGRSFGPITDFLPMSLATKKMAKRYEKHQRKQGIPVTPDTDNPDLFARGALRSVRRRMQRLPRQLDNTVLTLKTKVIEEGQHLAVPRAIREKRAEEAQQEEQRQQVQAEQDAAAMFNEADEKAEMKEKTPEQIAAEKAVMADLKNGDAPELYRRSSTASKASKRSKRSARASSSSARPAIDPPAPAGVDLSDEDVSSDEEEEQDDHAFDHPSTYVEAQWVWLPRDRLGLSKLLVADLHAVGVDASDIGAVMDDKGVVEVTRNPPEEEWDGGLDT</sequence>
<keyword evidence="14" id="KW-1185">Reference proteome</keyword>
<feature type="domain" description="CSC1/OSCA1-like N-terminal transmembrane" evidence="11">
    <location>
        <begin position="18"/>
        <end position="169"/>
    </location>
</feature>
<evidence type="ECO:0000256" key="5">
    <source>
        <dbReference type="ARBA" id="ARBA00022989"/>
    </source>
</evidence>
<feature type="domain" description="10TM putative phosphate transporter extracellular tail" evidence="10">
    <location>
        <begin position="909"/>
        <end position="976"/>
    </location>
</feature>
<reference evidence="13" key="1">
    <citation type="submission" date="2023-03" db="EMBL/GenBank/DDBJ databases">
        <title>Massive genome expansion in bonnet fungi (Mycena s.s.) driven by repeated elements and novel gene families across ecological guilds.</title>
        <authorList>
            <consortium name="Lawrence Berkeley National Laboratory"/>
            <person name="Harder C.B."/>
            <person name="Miyauchi S."/>
            <person name="Viragh M."/>
            <person name="Kuo A."/>
            <person name="Thoen E."/>
            <person name="Andreopoulos B."/>
            <person name="Lu D."/>
            <person name="Skrede I."/>
            <person name="Drula E."/>
            <person name="Henrissat B."/>
            <person name="Morin E."/>
            <person name="Kohler A."/>
            <person name="Barry K."/>
            <person name="LaButti K."/>
            <person name="Morin E."/>
            <person name="Salamov A."/>
            <person name="Lipzen A."/>
            <person name="Mereny Z."/>
            <person name="Hegedus B."/>
            <person name="Baldrian P."/>
            <person name="Stursova M."/>
            <person name="Weitz H."/>
            <person name="Taylor A."/>
            <person name="Grigoriev I.V."/>
            <person name="Nagy L.G."/>
            <person name="Martin F."/>
            <person name="Kauserud H."/>
        </authorList>
    </citation>
    <scope>NUCLEOTIDE SEQUENCE</scope>
    <source>
        <strain evidence="13">CBHHK200</strain>
    </source>
</reference>
<evidence type="ECO:0000256" key="6">
    <source>
        <dbReference type="ARBA" id="ARBA00023136"/>
    </source>
</evidence>
<evidence type="ECO:0000313" key="14">
    <source>
        <dbReference type="Proteomes" id="UP001218188"/>
    </source>
</evidence>
<organism evidence="13 14">
    <name type="scientific">Mycena alexandri</name>
    <dbReference type="NCBI Taxonomy" id="1745969"/>
    <lineage>
        <taxon>Eukaryota</taxon>
        <taxon>Fungi</taxon>
        <taxon>Dikarya</taxon>
        <taxon>Basidiomycota</taxon>
        <taxon>Agaricomycotina</taxon>
        <taxon>Agaricomycetes</taxon>
        <taxon>Agaricomycetidae</taxon>
        <taxon>Agaricales</taxon>
        <taxon>Marasmiineae</taxon>
        <taxon>Mycenaceae</taxon>
        <taxon>Mycena</taxon>
    </lineage>
</organism>
<dbReference type="PANTHER" id="PTHR13018">
    <property type="entry name" value="PROBABLE MEMBRANE PROTEIN DUF221-RELATED"/>
    <property type="match status" value="1"/>
</dbReference>
<dbReference type="Pfam" id="PF13967">
    <property type="entry name" value="RSN1_TM"/>
    <property type="match status" value="1"/>
</dbReference>
<comment type="similarity">
    <text evidence="2">Belongs to the CSC1 (TC 1.A.17) family.</text>
</comment>